<dbReference type="OrthoDB" id="9809796at2"/>
<keyword evidence="3 7" id="KW-0963">Cytoplasm</keyword>
<keyword evidence="7 8" id="KW-0573">Peptidoglycan synthesis</keyword>
<dbReference type="GO" id="GO:0008764">
    <property type="term" value="F:UDP-N-acetylmuramoylalanine-D-glutamate ligase activity"/>
    <property type="evidence" value="ECO:0007669"/>
    <property type="project" value="UniProtKB-UniRule"/>
</dbReference>
<dbReference type="SUPFAM" id="SSF51735">
    <property type="entry name" value="NAD(P)-binding Rossmann-fold domains"/>
    <property type="match status" value="1"/>
</dbReference>
<evidence type="ECO:0000256" key="4">
    <source>
        <dbReference type="ARBA" id="ARBA00022598"/>
    </source>
</evidence>
<dbReference type="Pfam" id="PF02875">
    <property type="entry name" value="Mur_ligase_C"/>
    <property type="match status" value="1"/>
</dbReference>
<dbReference type="InterPro" id="IPR036291">
    <property type="entry name" value="NAD(P)-bd_dom_sf"/>
</dbReference>
<comment type="caution">
    <text evidence="11">The sequence shown here is derived from an EMBL/GenBank/DDBJ whole genome shotgun (WGS) entry which is preliminary data.</text>
</comment>
<feature type="binding site" evidence="7">
    <location>
        <begin position="120"/>
        <end position="126"/>
    </location>
    <ligand>
        <name>ATP</name>
        <dbReference type="ChEBI" id="CHEBI:30616"/>
    </ligand>
</feature>
<dbReference type="PANTHER" id="PTHR43692">
    <property type="entry name" value="UDP-N-ACETYLMURAMOYLALANINE--D-GLUTAMATE LIGASE"/>
    <property type="match status" value="1"/>
</dbReference>
<dbReference type="Pfam" id="PF08245">
    <property type="entry name" value="Mur_ligase_M"/>
    <property type="match status" value="1"/>
</dbReference>
<dbReference type="GO" id="GO:0005524">
    <property type="term" value="F:ATP binding"/>
    <property type="evidence" value="ECO:0007669"/>
    <property type="project" value="UniProtKB-UniRule"/>
</dbReference>
<comment type="pathway">
    <text evidence="2 7 8">Cell wall biogenesis; peptidoglycan biosynthesis.</text>
</comment>
<dbReference type="GO" id="GO:0009252">
    <property type="term" value="P:peptidoglycan biosynthetic process"/>
    <property type="evidence" value="ECO:0007669"/>
    <property type="project" value="UniProtKB-UniRule"/>
</dbReference>
<protein>
    <recommendedName>
        <fullName evidence="7 8">UDP-N-acetylmuramoylalanine--D-glutamate ligase</fullName>
        <ecNumber evidence="7 8">6.3.2.9</ecNumber>
    </recommendedName>
    <alternativeName>
        <fullName evidence="7">D-glutamic acid-adding enzyme</fullName>
    </alternativeName>
    <alternativeName>
        <fullName evidence="7">UDP-N-acetylmuramoyl-L-alanyl-D-glutamate synthetase</fullName>
    </alternativeName>
</protein>
<name>A0A1Q5PN60_9ACTO</name>
<reference evidence="11 12" key="1">
    <citation type="submission" date="2016-11" db="EMBL/GenBank/DDBJ databases">
        <title>Actinomyces gypaetusis sp. nov. isolated from the vulture Gypaetus barbatus in Qinghai Tibet Plateau China.</title>
        <authorList>
            <person name="Meng X."/>
        </authorList>
    </citation>
    <scope>NUCLEOTIDE SEQUENCE [LARGE SCALE GENOMIC DNA]</scope>
    <source>
        <strain evidence="11 12">VUL4_2</strain>
    </source>
</reference>
<dbReference type="EMBL" id="MQSV01000002">
    <property type="protein sequence ID" value="OKL48966.1"/>
    <property type="molecule type" value="Genomic_DNA"/>
</dbReference>
<accession>A0A1Q5PN60</accession>
<dbReference type="PANTHER" id="PTHR43692:SF1">
    <property type="entry name" value="UDP-N-ACETYLMURAMOYLALANINE--D-GLUTAMATE LIGASE"/>
    <property type="match status" value="1"/>
</dbReference>
<gene>
    <name evidence="7" type="primary">murD</name>
    <name evidence="11" type="ORF">BSR29_03760</name>
</gene>
<keyword evidence="7 8" id="KW-0133">Cell shape</keyword>
<dbReference type="UniPathway" id="UPA00219"/>
<evidence type="ECO:0000256" key="6">
    <source>
        <dbReference type="ARBA" id="ARBA00022840"/>
    </source>
</evidence>
<organism evidence="11 12">
    <name type="scientific">Boudabousia liubingyangii</name>
    <dbReference type="NCBI Taxonomy" id="1921764"/>
    <lineage>
        <taxon>Bacteria</taxon>
        <taxon>Bacillati</taxon>
        <taxon>Actinomycetota</taxon>
        <taxon>Actinomycetes</taxon>
        <taxon>Actinomycetales</taxon>
        <taxon>Actinomycetaceae</taxon>
        <taxon>Boudabousia</taxon>
    </lineage>
</organism>
<proteinExistence type="inferred from homology"/>
<evidence type="ECO:0000256" key="8">
    <source>
        <dbReference type="RuleBase" id="RU003664"/>
    </source>
</evidence>
<sequence length="477" mass="51133">MSETPKTTALILGAGKTGLGVAQVLKERNYQVSLLERNADAAASAQVEGWDVTHCETDEQMGKLACDAHADLVVASPGISVFSEALAPVIAQQEVISEVELAWRLQQADGGEQPWLCVTGTNGKTTTVEMAATILRAAGQRAYAVGNNGQSLISRVHSGDYDALVVELSSFQLALTYTVEPTASLCLNVAADHLDWHRSFEHYRDSKARVYENTKIACVFPQGDEVVRKMVEDADVQEGARAIGITLGHPGPSDFGLVEQYLVDRAFVENRYQQAAEVADLEELATAWSAAPSPAVVLDALAAAALTRAVGVEPVAVRDGLMRFATPGHRRHVLGQVAEVTWIDDSKATNAHAARASLAGIEPGRAVWIVGGLTKGQDLSELVAEVASRLRAAIIIGEDRTALREAFQTHAPQLPVVEVDGHEDFLMSVVHEAVALSRPGDTILLAPACASWDQFKSYSERGDLFADAVRRLAEQQA</sequence>
<keyword evidence="12" id="KW-1185">Reference proteome</keyword>
<evidence type="ECO:0000313" key="11">
    <source>
        <dbReference type="EMBL" id="OKL48966.1"/>
    </source>
</evidence>
<comment type="similarity">
    <text evidence="7">Belongs to the MurCDEF family.</text>
</comment>
<evidence type="ECO:0000256" key="7">
    <source>
        <dbReference type="HAMAP-Rule" id="MF_00639"/>
    </source>
</evidence>
<dbReference type="InterPro" id="IPR036615">
    <property type="entry name" value="Mur_ligase_C_dom_sf"/>
</dbReference>
<dbReference type="Gene3D" id="3.40.50.720">
    <property type="entry name" value="NAD(P)-binding Rossmann-like Domain"/>
    <property type="match status" value="1"/>
</dbReference>
<dbReference type="Gene3D" id="3.40.1190.10">
    <property type="entry name" value="Mur-like, catalytic domain"/>
    <property type="match status" value="1"/>
</dbReference>
<dbReference type="InterPro" id="IPR036565">
    <property type="entry name" value="Mur-like_cat_sf"/>
</dbReference>
<feature type="domain" description="Mur ligase C-terminal" evidence="9">
    <location>
        <begin position="329"/>
        <end position="449"/>
    </location>
</feature>
<keyword evidence="5 7" id="KW-0547">Nucleotide-binding</keyword>
<evidence type="ECO:0000259" key="10">
    <source>
        <dbReference type="Pfam" id="PF08245"/>
    </source>
</evidence>
<dbReference type="HAMAP" id="MF_00639">
    <property type="entry name" value="MurD"/>
    <property type="match status" value="1"/>
</dbReference>
<evidence type="ECO:0000256" key="3">
    <source>
        <dbReference type="ARBA" id="ARBA00022490"/>
    </source>
</evidence>
<dbReference type="GO" id="GO:0008360">
    <property type="term" value="P:regulation of cell shape"/>
    <property type="evidence" value="ECO:0007669"/>
    <property type="project" value="UniProtKB-KW"/>
</dbReference>
<dbReference type="InterPro" id="IPR005762">
    <property type="entry name" value="MurD"/>
</dbReference>
<dbReference type="RefSeq" id="WP_073708954.1">
    <property type="nucleotide sequence ID" value="NZ_MQSV01000002.1"/>
</dbReference>
<evidence type="ECO:0000313" key="12">
    <source>
        <dbReference type="Proteomes" id="UP000186785"/>
    </source>
</evidence>
<dbReference type="Gene3D" id="3.90.190.20">
    <property type="entry name" value="Mur ligase, C-terminal domain"/>
    <property type="match status" value="1"/>
</dbReference>
<dbReference type="GO" id="GO:0071555">
    <property type="term" value="P:cell wall organization"/>
    <property type="evidence" value="ECO:0007669"/>
    <property type="project" value="UniProtKB-KW"/>
</dbReference>
<dbReference type="SUPFAM" id="SSF53623">
    <property type="entry name" value="MurD-like peptide ligases, catalytic domain"/>
    <property type="match status" value="1"/>
</dbReference>
<dbReference type="NCBIfam" id="TIGR01087">
    <property type="entry name" value="murD"/>
    <property type="match status" value="1"/>
</dbReference>
<dbReference type="Proteomes" id="UP000186785">
    <property type="component" value="Unassembled WGS sequence"/>
</dbReference>
<keyword evidence="6 7" id="KW-0067">ATP-binding</keyword>
<evidence type="ECO:0000256" key="5">
    <source>
        <dbReference type="ARBA" id="ARBA00022741"/>
    </source>
</evidence>
<evidence type="ECO:0000256" key="1">
    <source>
        <dbReference type="ARBA" id="ARBA00004496"/>
    </source>
</evidence>
<keyword evidence="7 8" id="KW-0132">Cell division</keyword>
<comment type="function">
    <text evidence="7 8">Cell wall formation. Catalyzes the addition of glutamate to the nucleotide precursor UDP-N-acetylmuramoyl-L-alanine (UMA).</text>
</comment>
<dbReference type="GO" id="GO:0051301">
    <property type="term" value="P:cell division"/>
    <property type="evidence" value="ECO:0007669"/>
    <property type="project" value="UniProtKB-KW"/>
</dbReference>
<dbReference type="STRING" id="1921764.BSR28_03330"/>
<dbReference type="SUPFAM" id="SSF53244">
    <property type="entry name" value="MurD-like peptide ligases, peptide-binding domain"/>
    <property type="match status" value="1"/>
</dbReference>
<keyword evidence="7 8" id="KW-0131">Cell cycle</keyword>
<dbReference type="Pfam" id="PF21799">
    <property type="entry name" value="MurD-like_N"/>
    <property type="match status" value="1"/>
</dbReference>
<dbReference type="InterPro" id="IPR013221">
    <property type="entry name" value="Mur_ligase_cen"/>
</dbReference>
<dbReference type="InterPro" id="IPR004101">
    <property type="entry name" value="Mur_ligase_C"/>
</dbReference>
<dbReference type="EC" id="6.3.2.9" evidence="7 8"/>
<keyword evidence="4 7" id="KW-0436">Ligase</keyword>
<feature type="domain" description="Mur ligase central" evidence="10">
    <location>
        <begin position="118"/>
        <end position="234"/>
    </location>
</feature>
<dbReference type="GO" id="GO:0005737">
    <property type="term" value="C:cytoplasm"/>
    <property type="evidence" value="ECO:0007669"/>
    <property type="project" value="UniProtKB-SubCell"/>
</dbReference>
<dbReference type="AlphaFoldDB" id="A0A1Q5PN60"/>
<evidence type="ECO:0000256" key="2">
    <source>
        <dbReference type="ARBA" id="ARBA00004752"/>
    </source>
</evidence>
<keyword evidence="7 8" id="KW-0961">Cell wall biogenesis/degradation</keyword>
<comment type="subcellular location">
    <subcellularLocation>
        <location evidence="1 7 8">Cytoplasm</location>
    </subcellularLocation>
</comment>
<comment type="catalytic activity">
    <reaction evidence="7 8">
        <text>UDP-N-acetyl-alpha-D-muramoyl-L-alanine + D-glutamate + ATP = UDP-N-acetyl-alpha-D-muramoyl-L-alanyl-D-glutamate + ADP + phosphate + H(+)</text>
        <dbReference type="Rhea" id="RHEA:16429"/>
        <dbReference type="ChEBI" id="CHEBI:15378"/>
        <dbReference type="ChEBI" id="CHEBI:29986"/>
        <dbReference type="ChEBI" id="CHEBI:30616"/>
        <dbReference type="ChEBI" id="CHEBI:43474"/>
        <dbReference type="ChEBI" id="CHEBI:83898"/>
        <dbReference type="ChEBI" id="CHEBI:83900"/>
        <dbReference type="ChEBI" id="CHEBI:456216"/>
        <dbReference type="EC" id="6.3.2.9"/>
    </reaction>
</comment>
<evidence type="ECO:0000259" key="9">
    <source>
        <dbReference type="Pfam" id="PF02875"/>
    </source>
</evidence>